<dbReference type="Proteomes" id="UP000007590">
    <property type="component" value="Chromosome"/>
</dbReference>
<dbReference type="RefSeq" id="WP_014681055.1">
    <property type="nucleotide sequence ID" value="NC_017770.1"/>
</dbReference>
<dbReference type="KEGG" id="scn:Solca_2802"/>
<dbReference type="AlphaFoldDB" id="H8KS40"/>
<name>H8KS40_SOLCM</name>
<sequence>MKKIAFFCALFMASISSFAQIDHSNFEERIKHDSSKAQSLFLNINSFNYFRNYEYFDKFADGQTLFGTRFTPTLIYYPNENLSLRAGILVQGDFGSGKYRQVAPVFSLKYQKNMIDFVFGAIEGNINHRYIEPLYDYERLIYPSLEYGAQFHINSKRVFLDTWVNWEKFIYPGDESSEKITGGISSEFQLLNPKKRFNLSVPAQLILFHTGGQLDTLNTPVQTINNAAIGVKTSYKFDSFLKRLYAENYFVISREMSGDLLPFQTGSAVYLNIGADFKYFKFMTSYFNGNKFINVEGAPLYSSVSRSTLDKGFTEENRNLLFFRIMGDYKLAGSLYLTARIEPYIDLNNSKKLDYSQTLYISYRGNFRLKKKIKVFEE</sequence>
<evidence type="ECO:0000313" key="2">
    <source>
        <dbReference type="EMBL" id="AFD07828.1"/>
    </source>
</evidence>
<accession>H8KS40</accession>
<keyword evidence="3" id="KW-1185">Reference proteome</keyword>
<protein>
    <submittedName>
        <fullName evidence="2">Uncharacterized protein</fullName>
    </submittedName>
</protein>
<dbReference type="EMBL" id="CP003349">
    <property type="protein sequence ID" value="AFD07828.1"/>
    <property type="molecule type" value="Genomic_DNA"/>
</dbReference>
<dbReference type="eggNOG" id="ENOG502ZBK8">
    <property type="taxonomic scope" value="Bacteria"/>
</dbReference>
<reference evidence="2" key="1">
    <citation type="submission" date="2012-02" db="EMBL/GenBank/DDBJ databases">
        <title>The complete genome of Solitalea canadensis DSM 3403.</title>
        <authorList>
            <consortium name="US DOE Joint Genome Institute (JGI-PGF)"/>
            <person name="Lucas S."/>
            <person name="Copeland A."/>
            <person name="Lapidus A."/>
            <person name="Glavina del Rio T."/>
            <person name="Dalin E."/>
            <person name="Tice H."/>
            <person name="Bruce D."/>
            <person name="Goodwin L."/>
            <person name="Pitluck S."/>
            <person name="Peters L."/>
            <person name="Ovchinnikova G."/>
            <person name="Lu M."/>
            <person name="Kyrpides N."/>
            <person name="Mavromatis K."/>
            <person name="Ivanova N."/>
            <person name="Brettin T."/>
            <person name="Detter J.C."/>
            <person name="Han C."/>
            <person name="Larimer F."/>
            <person name="Land M."/>
            <person name="Hauser L."/>
            <person name="Markowitz V."/>
            <person name="Cheng J.-F."/>
            <person name="Hugenholtz P."/>
            <person name="Woyke T."/>
            <person name="Wu D."/>
            <person name="Spring S."/>
            <person name="Schroeder M."/>
            <person name="Kopitz M."/>
            <person name="Brambilla E."/>
            <person name="Klenk H.-P."/>
            <person name="Eisen J.A."/>
        </authorList>
    </citation>
    <scope>NUCLEOTIDE SEQUENCE</scope>
    <source>
        <strain evidence="2">DSM 3403</strain>
    </source>
</reference>
<gene>
    <name evidence="2" type="ordered locus">Solca_2802</name>
</gene>
<proteinExistence type="predicted"/>
<dbReference type="STRING" id="929556.Solca_2802"/>
<keyword evidence="1" id="KW-0732">Signal</keyword>
<feature type="signal peptide" evidence="1">
    <location>
        <begin position="1"/>
        <end position="19"/>
    </location>
</feature>
<dbReference type="HOGENOM" id="CLU_055766_0_0_10"/>
<dbReference type="OrthoDB" id="1111796at2"/>
<evidence type="ECO:0000256" key="1">
    <source>
        <dbReference type="SAM" id="SignalP"/>
    </source>
</evidence>
<evidence type="ECO:0000313" key="3">
    <source>
        <dbReference type="Proteomes" id="UP000007590"/>
    </source>
</evidence>
<feature type="chain" id="PRO_5003615247" evidence="1">
    <location>
        <begin position="20"/>
        <end position="378"/>
    </location>
</feature>
<organism evidence="2 3">
    <name type="scientific">Solitalea canadensis (strain ATCC 29591 / DSM 3403 / JCM 21819 / LMG 8368 / NBRC 15130 / NCIMB 12057 / USAM 9D)</name>
    <name type="common">Flexibacter canadensis</name>
    <dbReference type="NCBI Taxonomy" id="929556"/>
    <lineage>
        <taxon>Bacteria</taxon>
        <taxon>Pseudomonadati</taxon>
        <taxon>Bacteroidota</taxon>
        <taxon>Sphingobacteriia</taxon>
        <taxon>Sphingobacteriales</taxon>
        <taxon>Sphingobacteriaceae</taxon>
        <taxon>Solitalea</taxon>
    </lineage>
</organism>